<evidence type="ECO:0000313" key="2">
    <source>
        <dbReference type="Proteomes" id="UP000316621"/>
    </source>
</evidence>
<organism evidence="1 2">
    <name type="scientific">Papaver somniferum</name>
    <name type="common">Opium poppy</name>
    <dbReference type="NCBI Taxonomy" id="3469"/>
    <lineage>
        <taxon>Eukaryota</taxon>
        <taxon>Viridiplantae</taxon>
        <taxon>Streptophyta</taxon>
        <taxon>Embryophyta</taxon>
        <taxon>Tracheophyta</taxon>
        <taxon>Spermatophyta</taxon>
        <taxon>Magnoliopsida</taxon>
        <taxon>Ranunculales</taxon>
        <taxon>Papaveraceae</taxon>
        <taxon>Papaveroideae</taxon>
        <taxon>Papaver</taxon>
    </lineage>
</organism>
<keyword evidence="2" id="KW-1185">Reference proteome</keyword>
<reference evidence="1 2" key="1">
    <citation type="journal article" date="2018" name="Science">
        <title>The opium poppy genome and morphinan production.</title>
        <authorList>
            <person name="Guo L."/>
            <person name="Winzer T."/>
            <person name="Yang X."/>
            <person name="Li Y."/>
            <person name="Ning Z."/>
            <person name="He Z."/>
            <person name="Teodor R."/>
            <person name="Lu Y."/>
            <person name="Bowser T.A."/>
            <person name="Graham I.A."/>
            <person name="Ye K."/>
        </authorList>
    </citation>
    <scope>NUCLEOTIDE SEQUENCE [LARGE SCALE GENOMIC DNA]</scope>
    <source>
        <strain evidence="2">cv. HN1</strain>
        <tissue evidence="1">Leaves</tissue>
    </source>
</reference>
<dbReference type="EMBL" id="CM010719">
    <property type="protein sequence ID" value="RZC62149.1"/>
    <property type="molecule type" value="Genomic_DNA"/>
</dbReference>
<proteinExistence type="predicted"/>
<dbReference type="Proteomes" id="UP000316621">
    <property type="component" value="Chromosome 5"/>
</dbReference>
<evidence type="ECO:0000313" key="1">
    <source>
        <dbReference type="EMBL" id="RZC62149.1"/>
    </source>
</evidence>
<gene>
    <name evidence="1" type="ORF">C5167_023895</name>
</gene>
<accession>A0A4Y7JQX3</accession>
<dbReference type="Gramene" id="RZC62149">
    <property type="protein sequence ID" value="RZC62149"/>
    <property type="gene ID" value="C5167_023895"/>
</dbReference>
<sequence>MDKLAVDRNRVSLSSNFFLSSALPDAGDFSDREKGRYIMIKDLDDHPLGLYDKPLPCFGCGI</sequence>
<protein>
    <submittedName>
        <fullName evidence="1">Uncharacterized protein</fullName>
    </submittedName>
</protein>
<dbReference type="AlphaFoldDB" id="A0A4Y7JQX3"/>
<name>A0A4Y7JQX3_PAPSO</name>